<dbReference type="EMBL" id="JACEFB010000003">
    <property type="protein sequence ID" value="MBA2225786.1"/>
    <property type="molecule type" value="Genomic_DNA"/>
</dbReference>
<feature type="modified residue" description="4-aspartylphosphate" evidence="1">
    <location>
        <position position="61"/>
    </location>
</feature>
<dbReference type="InterPro" id="IPR052893">
    <property type="entry name" value="TCS_response_regulator"/>
</dbReference>
<evidence type="ECO:0000256" key="1">
    <source>
        <dbReference type="PROSITE-ProRule" id="PRU00169"/>
    </source>
</evidence>
<evidence type="ECO:0000259" key="2">
    <source>
        <dbReference type="PROSITE" id="PS50110"/>
    </source>
</evidence>
<feature type="domain" description="Response regulatory" evidence="2">
    <location>
        <begin position="7"/>
        <end position="128"/>
    </location>
</feature>
<dbReference type="PANTHER" id="PTHR44520">
    <property type="entry name" value="RESPONSE REGULATOR RCP1-RELATED"/>
    <property type="match status" value="1"/>
</dbReference>
<dbReference type="InterPro" id="IPR001789">
    <property type="entry name" value="Sig_transdc_resp-reg_receiver"/>
</dbReference>
<dbReference type="RefSeq" id="WP_194537223.1">
    <property type="nucleotide sequence ID" value="NZ_JACEFB010000003.1"/>
</dbReference>
<name>A0A7V9AB29_9BACT</name>
<dbReference type="SUPFAM" id="SSF52172">
    <property type="entry name" value="CheY-like"/>
    <property type="match status" value="1"/>
</dbReference>
<keyword evidence="1" id="KW-0597">Phosphoprotein</keyword>
<protein>
    <submittedName>
        <fullName evidence="3">Response regulator</fullName>
    </submittedName>
</protein>
<dbReference type="Pfam" id="PF00072">
    <property type="entry name" value="Response_reg"/>
    <property type="match status" value="1"/>
</dbReference>
<proteinExistence type="predicted"/>
<keyword evidence="4" id="KW-1185">Reference proteome</keyword>
<dbReference type="InterPro" id="IPR011006">
    <property type="entry name" value="CheY-like_superfamily"/>
</dbReference>
<sequence>MTHERLVILLAEDDDGHAQLIERNLKRAGVVNPIVRVADGQAALDYIRQGGNGQPLLLLLDINLPRVDGIEVLRQLKADPHTSKLPVIMLTTTDDPREVDRCYALGCSVYITKPVRYESFVEALRRLGMFLEIVKLPSPPSSPSA</sequence>
<accession>A0A7V9AB29</accession>
<dbReference type="Gene3D" id="3.40.50.2300">
    <property type="match status" value="1"/>
</dbReference>
<gene>
    <name evidence="3" type="ORF">H0921_06365</name>
</gene>
<dbReference type="PROSITE" id="PS50110">
    <property type="entry name" value="RESPONSE_REGULATORY"/>
    <property type="match status" value="1"/>
</dbReference>
<dbReference type="SMART" id="SM00448">
    <property type="entry name" value="REC"/>
    <property type="match status" value="1"/>
</dbReference>
<evidence type="ECO:0000313" key="4">
    <source>
        <dbReference type="Proteomes" id="UP000542342"/>
    </source>
</evidence>
<reference evidence="3 4" key="1">
    <citation type="submission" date="2020-07" db="EMBL/GenBank/DDBJ databases">
        <title>Thermogemmata thermophila gen. nov., sp. nov., a novel moderate thermophilic planctomycete from a Kamchatka hot spring.</title>
        <authorList>
            <person name="Elcheninov A.G."/>
            <person name="Podosokorskaya O.A."/>
            <person name="Kovaleva O.L."/>
            <person name="Novikov A."/>
            <person name="Bonch-Osmolovskaya E.A."/>
            <person name="Toshchakov S.V."/>
            <person name="Kublanov I.V."/>
        </authorList>
    </citation>
    <scope>NUCLEOTIDE SEQUENCE [LARGE SCALE GENOMIC DNA]</scope>
    <source>
        <strain evidence="3 4">2918</strain>
    </source>
</reference>
<dbReference type="Proteomes" id="UP000542342">
    <property type="component" value="Unassembled WGS sequence"/>
</dbReference>
<organism evidence="3 4">
    <name type="scientific">Thermogemmata fonticola</name>
    <dbReference type="NCBI Taxonomy" id="2755323"/>
    <lineage>
        <taxon>Bacteria</taxon>
        <taxon>Pseudomonadati</taxon>
        <taxon>Planctomycetota</taxon>
        <taxon>Planctomycetia</taxon>
        <taxon>Gemmatales</taxon>
        <taxon>Gemmataceae</taxon>
        <taxon>Thermogemmata</taxon>
    </lineage>
</organism>
<dbReference type="PANTHER" id="PTHR44520:SF2">
    <property type="entry name" value="RESPONSE REGULATOR RCP1"/>
    <property type="match status" value="1"/>
</dbReference>
<dbReference type="AlphaFoldDB" id="A0A7V9AB29"/>
<dbReference type="GO" id="GO:0000160">
    <property type="term" value="P:phosphorelay signal transduction system"/>
    <property type="evidence" value="ECO:0007669"/>
    <property type="project" value="InterPro"/>
</dbReference>
<dbReference type="CDD" id="cd17557">
    <property type="entry name" value="REC_Rcp-like"/>
    <property type="match status" value="1"/>
</dbReference>
<evidence type="ECO:0000313" key="3">
    <source>
        <dbReference type="EMBL" id="MBA2225786.1"/>
    </source>
</evidence>
<comment type="caution">
    <text evidence="3">The sequence shown here is derived from an EMBL/GenBank/DDBJ whole genome shotgun (WGS) entry which is preliminary data.</text>
</comment>